<sequence>MSLYDSDADLTVMWQWNIAGKNRDKDVELGVYIINATLYTRTDKAVDVLIAKGILSEMNVLAIVADAQDRVKGFLCFITNSKMRYYETILHILNRRLESVIRVPDLASRVMMRLLRSVSSADDLPYSHISLRVTPPQQLAPVDVSLHAQEESEEKVMPYHMQSSPPNTTLWTSIYVIIRNGNEEGVGLHILEVDFVPQK</sequence>
<dbReference type="InParanoid" id="A0A2H3DH50"/>
<dbReference type="Proteomes" id="UP000217790">
    <property type="component" value="Unassembled WGS sequence"/>
</dbReference>
<name>A0A2H3DH50_ARMGA</name>
<proteinExistence type="predicted"/>
<organism evidence="1 2">
    <name type="scientific">Armillaria gallica</name>
    <name type="common">Bulbous honey fungus</name>
    <name type="synonym">Armillaria bulbosa</name>
    <dbReference type="NCBI Taxonomy" id="47427"/>
    <lineage>
        <taxon>Eukaryota</taxon>
        <taxon>Fungi</taxon>
        <taxon>Dikarya</taxon>
        <taxon>Basidiomycota</taxon>
        <taxon>Agaricomycotina</taxon>
        <taxon>Agaricomycetes</taxon>
        <taxon>Agaricomycetidae</taxon>
        <taxon>Agaricales</taxon>
        <taxon>Marasmiineae</taxon>
        <taxon>Physalacriaceae</taxon>
        <taxon>Armillaria</taxon>
    </lineage>
</organism>
<evidence type="ECO:0000313" key="1">
    <source>
        <dbReference type="EMBL" id="PBK93134.1"/>
    </source>
</evidence>
<protein>
    <submittedName>
        <fullName evidence="1">Uncharacterized protein</fullName>
    </submittedName>
</protein>
<accession>A0A2H3DH50</accession>
<reference evidence="2" key="1">
    <citation type="journal article" date="2017" name="Nat. Ecol. Evol.">
        <title>Genome expansion and lineage-specific genetic innovations in the forest pathogenic fungi Armillaria.</title>
        <authorList>
            <person name="Sipos G."/>
            <person name="Prasanna A.N."/>
            <person name="Walter M.C."/>
            <person name="O'Connor E."/>
            <person name="Balint B."/>
            <person name="Krizsan K."/>
            <person name="Kiss B."/>
            <person name="Hess J."/>
            <person name="Varga T."/>
            <person name="Slot J."/>
            <person name="Riley R."/>
            <person name="Boka B."/>
            <person name="Rigling D."/>
            <person name="Barry K."/>
            <person name="Lee J."/>
            <person name="Mihaltcheva S."/>
            <person name="LaButti K."/>
            <person name="Lipzen A."/>
            <person name="Waldron R."/>
            <person name="Moloney N.M."/>
            <person name="Sperisen C."/>
            <person name="Kredics L."/>
            <person name="Vagvoelgyi C."/>
            <person name="Patrignani A."/>
            <person name="Fitzpatrick D."/>
            <person name="Nagy I."/>
            <person name="Doyle S."/>
            <person name="Anderson J.B."/>
            <person name="Grigoriev I.V."/>
            <person name="Gueldener U."/>
            <person name="Muensterkoetter M."/>
            <person name="Nagy L.G."/>
        </authorList>
    </citation>
    <scope>NUCLEOTIDE SEQUENCE [LARGE SCALE GENOMIC DNA]</scope>
    <source>
        <strain evidence="2">Ar21-2</strain>
    </source>
</reference>
<evidence type="ECO:0000313" key="2">
    <source>
        <dbReference type="Proteomes" id="UP000217790"/>
    </source>
</evidence>
<dbReference type="EMBL" id="KZ293657">
    <property type="protein sequence ID" value="PBK93134.1"/>
    <property type="molecule type" value="Genomic_DNA"/>
</dbReference>
<dbReference type="AlphaFoldDB" id="A0A2H3DH50"/>
<keyword evidence="2" id="KW-1185">Reference proteome</keyword>
<gene>
    <name evidence="1" type="ORF">ARMGADRAFT_1030537</name>
</gene>